<dbReference type="EMBL" id="UINC01100507">
    <property type="protein sequence ID" value="SVC60615.1"/>
    <property type="molecule type" value="Genomic_DNA"/>
</dbReference>
<evidence type="ECO:0000313" key="1">
    <source>
        <dbReference type="EMBL" id="SVC60615.1"/>
    </source>
</evidence>
<gene>
    <name evidence="1" type="ORF">METZ01_LOCUS313469</name>
</gene>
<proteinExistence type="predicted"/>
<protein>
    <submittedName>
        <fullName evidence="1">Uncharacterized protein</fullName>
    </submittedName>
</protein>
<dbReference type="AlphaFoldDB" id="A0A382NJX7"/>
<reference evidence="1" key="1">
    <citation type="submission" date="2018-05" db="EMBL/GenBank/DDBJ databases">
        <authorList>
            <person name="Lanie J.A."/>
            <person name="Ng W.-L."/>
            <person name="Kazmierczak K.M."/>
            <person name="Andrzejewski T.M."/>
            <person name="Davidsen T.M."/>
            <person name="Wayne K.J."/>
            <person name="Tettelin H."/>
            <person name="Glass J.I."/>
            <person name="Rusch D."/>
            <person name="Podicherti R."/>
            <person name="Tsui H.-C.T."/>
            <person name="Winkler M.E."/>
        </authorList>
    </citation>
    <scope>NUCLEOTIDE SEQUENCE</scope>
</reference>
<organism evidence="1">
    <name type="scientific">marine metagenome</name>
    <dbReference type="NCBI Taxonomy" id="408172"/>
    <lineage>
        <taxon>unclassified sequences</taxon>
        <taxon>metagenomes</taxon>
        <taxon>ecological metagenomes</taxon>
    </lineage>
</organism>
<name>A0A382NJX7_9ZZZZ</name>
<sequence length="45" mass="5049">MMLVELTPAEVLQGAQAGIMRQTKNIHQKLKPAYGASTENDWQLH</sequence>
<feature type="non-terminal residue" evidence="1">
    <location>
        <position position="45"/>
    </location>
</feature>
<accession>A0A382NJX7</accession>